<reference evidence="11 12" key="1">
    <citation type="journal article" date="2019" name="Int. J. Syst. Evol. Microbiol.">
        <title>The Global Catalogue of Microorganisms (GCM) 10K type strain sequencing project: providing services to taxonomists for standard genome sequencing and annotation.</title>
        <authorList>
            <consortium name="The Broad Institute Genomics Platform"/>
            <consortium name="The Broad Institute Genome Sequencing Center for Infectious Disease"/>
            <person name="Wu L."/>
            <person name="Ma J."/>
        </authorList>
    </citation>
    <scope>NUCLEOTIDE SEQUENCE [LARGE SCALE GENOMIC DNA]</scope>
    <source>
        <strain evidence="11 12">JCM 10303</strain>
    </source>
</reference>
<feature type="transmembrane region" description="Helical" evidence="9">
    <location>
        <begin position="306"/>
        <end position="329"/>
    </location>
</feature>
<dbReference type="Gene3D" id="1.20.1250.20">
    <property type="entry name" value="MFS general substrate transporter like domains"/>
    <property type="match status" value="1"/>
</dbReference>
<dbReference type="NCBIfam" id="TIGR00879">
    <property type="entry name" value="SP"/>
    <property type="match status" value="1"/>
</dbReference>
<keyword evidence="3 8" id="KW-0813">Transport</keyword>
<feature type="transmembrane region" description="Helical" evidence="9">
    <location>
        <begin position="368"/>
        <end position="392"/>
    </location>
</feature>
<dbReference type="InterPro" id="IPR047984">
    <property type="entry name" value="XylE-like"/>
</dbReference>
<feature type="domain" description="Major facilitator superfamily (MFS) profile" evidence="10">
    <location>
        <begin position="30"/>
        <end position="459"/>
    </location>
</feature>
<feature type="transmembrane region" description="Helical" evidence="9">
    <location>
        <begin position="270"/>
        <end position="294"/>
    </location>
</feature>
<feature type="transmembrane region" description="Helical" evidence="9">
    <location>
        <begin position="162"/>
        <end position="180"/>
    </location>
</feature>
<evidence type="ECO:0000256" key="9">
    <source>
        <dbReference type="SAM" id="Phobius"/>
    </source>
</evidence>
<evidence type="ECO:0000256" key="2">
    <source>
        <dbReference type="ARBA" id="ARBA00010992"/>
    </source>
</evidence>
<dbReference type="InterPro" id="IPR003663">
    <property type="entry name" value="Sugar/inositol_transpt"/>
</dbReference>
<keyword evidence="4" id="KW-1003">Cell membrane</keyword>
<evidence type="ECO:0000256" key="4">
    <source>
        <dbReference type="ARBA" id="ARBA00022475"/>
    </source>
</evidence>
<evidence type="ECO:0000313" key="12">
    <source>
        <dbReference type="Proteomes" id="UP001500729"/>
    </source>
</evidence>
<dbReference type="SUPFAM" id="SSF103473">
    <property type="entry name" value="MFS general substrate transporter"/>
    <property type="match status" value="1"/>
</dbReference>
<dbReference type="PANTHER" id="PTHR48020">
    <property type="entry name" value="PROTON MYO-INOSITOL COTRANSPORTER"/>
    <property type="match status" value="1"/>
</dbReference>
<feature type="transmembrane region" description="Helical" evidence="9">
    <location>
        <begin position="404"/>
        <end position="424"/>
    </location>
</feature>
<feature type="transmembrane region" description="Helical" evidence="9">
    <location>
        <begin position="97"/>
        <end position="117"/>
    </location>
</feature>
<evidence type="ECO:0000256" key="5">
    <source>
        <dbReference type="ARBA" id="ARBA00022692"/>
    </source>
</evidence>
<evidence type="ECO:0000256" key="1">
    <source>
        <dbReference type="ARBA" id="ARBA00004651"/>
    </source>
</evidence>
<evidence type="ECO:0000256" key="3">
    <source>
        <dbReference type="ARBA" id="ARBA00022448"/>
    </source>
</evidence>
<dbReference type="InterPro" id="IPR005829">
    <property type="entry name" value="Sugar_transporter_CS"/>
</dbReference>
<protein>
    <submittedName>
        <fullName evidence="11">Sugar porter family MFS transporter</fullName>
    </submittedName>
</protein>
<keyword evidence="12" id="KW-1185">Reference proteome</keyword>
<keyword evidence="6 9" id="KW-1133">Transmembrane helix</keyword>
<dbReference type="PROSITE" id="PS50850">
    <property type="entry name" value="MFS"/>
    <property type="match status" value="1"/>
</dbReference>
<dbReference type="PRINTS" id="PR00171">
    <property type="entry name" value="SUGRTRNSPORT"/>
</dbReference>
<comment type="caution">
    <text evidence="11">The sequence shown here is derived from an EMBL/GenBank/DDBJ whole genome shotgun (WGS) entry which is preliminary data.</text>
</comment>
<name>A0ABN1DCP6_SACER</name>
<feature type="transmembrane region" description="Helical" evidence="9">
    <location>
        <begin position="430"/>
        <end position="452"/>
    </location>
</feature>
<dbReference type="InterPro" id="IPR050814">
    <property type="entry name" value="Myo-inositol_Transporter"/>
</dbReference>
<evidence type="ECO:0000256" key="7">
    <source>
        <dbReference type="ARBA" id="ARBA00023136"/>
    </source>
</evidence>
<proteinExistence type="inferred from homology"/>
<dbReference type="CDD" id="cd17359">
    <property type="entry name" value="MFS_XylE_like"/>
    <property type="match status" value="1"/>
</dbReference>
<dbReference type="InterPro" id="IPR005828">
    <property type="entry name" value="MFS_sugar_transport-like"/>
</dbReference>
<feature type="transmembrane region" description="Helical" evidence="9">
    <location>
        <begin position="63"/>
        <end position="85"/>
    </location>
</feature>
<dbReference type="EMBL" id="BAAAGS010000031">
    <property type="protein sequence ID" value="GAA0540033.1"/>
    <property type="molecule type" value="Genomic_DNA"/>
</dbReference>
<comment type="similarity">
    <text evidence="2 8">Belongs to the major facilitator superfamily. Sugar transporter (TC 2.A.1.1) family.</text>
</comment>
<evidence type="ECO:0000259" key="10">
    <source>
        <dbReference type="PROSITE" id="PS50850"/>
    </source>
</evidence>
<dbReference type="Pfam" id="PF00083">
    <property type="entry name" value="Sugar_tr"/>
    <property type="match status" value="1"/>
</dbReference>
<comment type="subcellular location">
    <subcellularLocation>
        <location evidence="1">Cell membrane</location>
        <topology evidence="1">Multi-pass membrane protein</topology>
    </subcellularLocation>
</comment>
<gene>
    <name evidence="11" type="ORF">GCM10009533_43910</name>
</gene>
<dbReference type="InterPro" id="IPR020846">
    <property type="entry name" value="MFS_dom"/>
</dbReference>
<feature type="transmembrane region" description="Helical" evidence="9">
    <location>
        <begin position="186"/>
        <end position="206"/>
    </location>
</feature>
<dbReference type="PROSITE" id="PS00217">
    <property type="entry name" value="SUGAR_TRANSPORT_2"/>
    <property type="match status" value="1"/>
</dbReference>
<dbReference type="InterPro" id="IPR036259">
    <property type="entry name" value="MFS_trans_sf"/>
</dbReference>
<accession>A0ABN1DCP6</accession>
<evidence type="ECO:0000256" key="6">
    <source>
        <dbReference type="ARBA" id="ARBA00022989"/>
    </source>
</evidence>
<keyword evidence="7 9" id="KW-0472">Membrane</keyword>
<feature type="transmembrane region" description="Helical" evidence="9">
    <location>
        <begin position="336"/>
        <end position="356"/>
    </location>
</feature>
<evidence type="ECO:0000256" key="8">
    <source>
        <dbReference type="RuleBase" id="RU003346"/>
    </source>
</evidence>
<dbReference type="Proteomes" id="UP001500729">
    <property type="component" value="Unassembled WGS sequence"/>
</dbReference>
<feature type="transmembrane region" description="Helical" evidence="9">
    <location>
        <begin position="27"/>
        <end position="43"/>
    </location>
</feature>
<dbReference type="PROSITE" id="PS00216">
    <property type="entry name" value="SUGAR_TRANSPORT_1"/>
    <property type="match status" value="1"/>
</dbReference>
<feature type="transmembrane region" description="Helical" evidence="9">
    <location>
        <begin position="123"/>
        <end position="142"/>
    </location>
</feature>
<dbReference type="PANTHER" id="PTHR48020:SF12">
    <property type="entry name" value="PROTON MYO-INOSITOL COTRANSPORTER"/>
    <property type="match status" value="1"/>
</dbReference>
<organism evidence="11 12">
    <name type="scientific">Saccharopolyspora erythraea</name>
    <name type="common">Streptomyces erythraeus</name>
    <dbReference type="NCBI Taxonomy" id="1836"/>
    <lineage>
        <taxon>Bacteria</taxon>
        <taxon>Bacillati</taxon>
        <taxon>Actinomycetota</taxon>
        <taxon>Actinomycetes</taxon>
        <taxon>Pseudonocardiales</taxon>
        <taxon>Pseudonocardiaceae</taxon>
        <taxon>Saccharopolyspora</taxon>
    </lineage>
</organism>
<evidence type="ECO:0000313" key="11">
    <source>
        <dbReference type="EMBL" id="GAA0540033.1"/>
    </source>
</evidence>
<sequence>MLMSSNPTTHPHTPLPVDHPGPHSRRLGLVAFVATFGGLLFGYDTGVINGAVDPMKSDLGLTAVTEGFVVSILIFGAALGAAVGGKLADRYGRKHNILMLAVIFIVGTIGCALAPVWPVLALFRFVLGLAVGGASATVPVYLAEVAPTEKRGSLVTRNEVMIVTGQFAAFVVNAVIMNVWGQHESVWRYMLVVAVLPAIALLIGMLRMPESPRWLSSQDRDGEALAVLKQVRSPERAEAEMAEVHALVREERQAQTGGWSDLAVPWIRRLVVIGAVLGIFQQLTGINSIMYYGTQLLKDSGFSSNGAIIANTANGLFSVLGVTVGIMLINKINRRTMLIGGFTLISVFHVLVGASAMFLPDSMPAKPYIILVFVVAFVFSMQGTLGPLVWLMLSEMFPLKIRSFAMGLSVFVLWMANAGVTFGFPPAMAAVGIAPTFFVFAVIGVLGIVFVATMVPETRGKTLEEFEDEIRLQHS</sequence>
<keyword evidence="5 9" id="KW-0812">Transmembrane</keyword>